<evidence type="ECO:0000256" key="1">
    <source>
        <dbReference type="SAM" id="Phobius"/>
    </source>
</evidence>
<sequence>MSREIVFSYVKAYNIPVSIIGFLMSFSALFGLYVMYRNETARLLKIYSIIAYIIVATLTILEIVNIAIYFGYKDEFESKCYEIIVEDYPYKSQDATSECQEAYSYSVIIGTISAIAYVLASIYFAMVIQSYADIRRNYYLRDTFESGGSSSKGNINININQ</sequence>
<organism evidence="2 3">
    <name type="scientific">Diversispora eburnea</name>
    <dbReference type="NCBI Taxonomy" id="1213867"/>
    <lineage>
        <taxon>Eukaryota</taxon>
        <taxon>Fungi</taxon>
        <taxon>Fungi incertae sedis</taxon>
        <taxon>Mucoromycota</taxon>
        <taxon>Glomeromycotina</taxon>
        <taxon>Glomeromycetes</taxon>
        <taxon>Diversisporales</taxon>
        <taxon>Diversisporaceae</taxon>
        <taxon>Diversispora</taxon>
    </lineage>
</organism>
<keyword evidence="1" id="KW-0812">Transmembrane</keyword>
<dbReference type="EMBL" id="CAJVPK010000219">
    <property type="protein sequence ID" value="CAG8476715.1"/>
    <property type="molecule type" value="Genomic_DNA"/>
</dbReference>
<proteinExistence type="predicted"/>
<comment type="caution">
    <text evidence="2">The sequence shown here is derived from an EMBL/GenBank/DDBJ whole genome shotgun (WGS) entry which is preliminary data.</text>
</comment>
<reference evidence="2" key="1">
    <citation type="submission" date="2021-06" db="EMBL/GenBank/DDBJ databases">
        <authorList>
            <person name="Kallberg Y."/>
            <person name="Tangrot J."/>
            <person name="Rosling A."/>
        </authorList>
    </citation>
    <scope>NUCLEOTIDE SEQUENCE</scope>
    <source>
        <strain evidence="2">AZ414A</strain>
    </source>
</reference>
<keyword evidence="1" id="KW-1133">Transmembrane helix</keyword>
<dbReference type="OrthoDB" id="2333381at2759"/>
<evidence type="ECO:0000313" key="3">
    <source>
        <dbReference type="Proteomes" id="UP000789706"/>
    </source>
</evidence>
<feature type="transmembrane region" description="Helical" evidence="1">
    <location>
        <begin position="46"/>
        <end position="72"/>
    </location>
</feature>
<feature type="transmembrane region" description="Helical" evidence="1">
    <location>
        <begin position="12"/>
        <end position="34"/>
    </location>
</feature>
<gene>
    <name evidence="2" type="ORF">DEBURN_LOCUS3438</name>
</gene>
<keyword evidence="1" id="KW-0472">Membrane</keyword>
<feature type="transmembrane region" description="Helical" evidence="1">
    <location>
        <begin position="102"/>
        <end position="126"/>
    </location>
</feature>
<protein>
    <submittedName>
        <fullName evidence="2">11002_t:CDS:1</fullName>
    </submittedName>
</protein>
<evidence type="ECO:0000313" key="2">
    <source>
        <dbReference type="EMBL" id="CAG8476715.1"/>
    </source>
</evidence>
<accession>A0A9N8ZAH5</accession>
<name>A0A9N8ZAH5_9GLOM</name>
<keyword evidence="3" id="KW-1185">Reference proteome</keyword>
<dbReference type="AlphaFoldDB" id="A0A9N8ZAH5"/>
<dbReference type="Proteomes" id="UP000789706">
    <property type="component" value="Unassembled WGS sequence"/>
</dbReference>